<dbReference type="EMBL" id="AMZH03010175">
    <property type="protein sequence ID" value="RRT55247.1"/>
    <property type="molecule type" value="Genomic_DNA"/>
</dbReference>
<accession>A0A426YU39</accession>
<comment type="caution">
    <text evidence="1">The sequence shown here is derived from an EMBL/GenBank/DDBJ whole genome shotgun (WGS) entry which is preliminary data.</text>
</comment>
<gene>
    <name evidence="1" type="ORF">B296_00024838</name>
</gene>
<evidence type="ECO:0000313" key="2">
    <source>
        <dbReference type="Proteomes" id="UP000287651"/>
    </source>
</evidence>
<sequence length="79" mass="8667">MVQEMEDLRRAVEVLRANNRKLQVTTNITCPRLWKDIFSLAGNAVSTAAGFLSTAVPRLPSEKVSSLVCGYSATGWPDQ</sequence>
<reference evidence="1 2" key="1">
    <citation type="journal article" date="2014" name="Agronomy (Basel)">
        <title>A Draft Genome Sequence for Ensete ventricosum, the Drought-Tolerant Tree Against Hunger.</title>
        <authorList>
            <person name="Harrison J."/>
            <person name="Moore K.A."/>
            <person name="Paszkiewicz K."/>
            <person name="Jones T."/>
            <person name="Grant M."/>
            <person name="Ambacheew D."/>
            <person name="Muzemil S."/>
            <person name="Studholme D.J."/>
        </authorList>
    </citation>
    <scope>NUCLEOTIDE SEQUENCE [LARGE SCALE GENOMIC DNA]</scope>
</reference>
<dbReference type="AlphaFoldDB" id="A0A426YU39"/>
<dbReference type="Proteomes" id="UP000287651">
    <property type="component" value="Unassembled WGS sequence"/>
</dbReference>
<proteinExistence type="predicted"/>
<evidence type="ECO:0000313" key="1">
    <source>
        <dbReference type="EMBL" id="RRT55247.1"/>
    </source>
</evidence>
<organism evidence="1 2">
    <name type="scientific">Ensete ventricosum</name>
    <name type="common">Abyssinian banana</name>
    <name type="synonym">Musa ensete</name>
    <dbReference type="NCBI Taxonomy" id="4639"/>
    <lineage>
        <taxon>Eukaryota</taxon>
        <taxon>Viridiplantae</taxon>
        <taxon>Streptophyta</taxon>
        <taxon>Embryophyta</taxon>
        <taxon>Tracheophyta</taxon>
        <taxon>Spermatophyta</taxon>
        <taxon>Magnoliopsida</taxon>
        <taxon>Liliopsida</taxon>
        <taxon>Zingiberales</taxon>
        <taxon>Musaceae</taxon>
        <taxon>Ensete</taxon>
    </lineage>
</organism>
<name>A0A426YU39_ENSVE</name>
<protein>
    <submittedName>
        <fullName evidence="1">Uncharacterized protein</fullName>
    </submittedName>
</protein>